<dbReference type="SUPFAM" id="SSF54909">
    <property type="entry name" value="Dimeric alpha+beta barrel"/>
    <property type="match status" value="1"/>
</dbReference>
<dbReference type="Gene3D" id="3.30.70.1060">
    <property type="entry name" value="Dimeric alpha+beta barrel"/>
    <property type="match status" value="1"/>
</dbReference>
<reference evidence="2 3" key="1">
    <citation type="submission" date="2019-07" db="EMBL/GenBank/DDBJ databases">
        <title>Novel species isolated from glacier.</title>
        <authorList>
            <person name="Liu Q."/>
            <person name="Xin Y.-H."/>
        </authorList>
    </citation>
    <scope>NUCLEOTIDE SEQUENCE [LARGE SCALE GENOMIC DNA]</scope>
    <source>
        <strain evidence="2 3">LB1R16</strain>
    </source>
</reference>
<proteinExistence type="predicted"/>
<evidence type="ECO:0000259" key="1">
    <source>
        <dbReference type="Pfam" id="PF02426"/>
    </source>
</evidence>
<keyword evidence="3" id="KW-1185">Reference proteome</keyword>
<dbReference type="InterPro" id="IPR026029">
    <property type="entry name" value="MLI_dom"/>
</dbReference>
<dbReference type="Proteomes" id="UP000317894">
    <property type="component" value="Unassembled WGS sequence"/>
</dbReference>
<feature type="domain" description="Muconolactone isomerase" evidence="1">
    <location>
        <begin position="1"/>
        <end position="89"/>
    </location>
</feature>
<comment type="caution">
    <text evidence="2">The sequence shown here is derived from an EMBL/GenBank/DDBJ whole genome shotgun (WGS) entry which is preliminary data.</text>
</comment>
<dbReference type="Pfam" id="PF02426">
    <property type="entry name" value="MIase"/>
    <property type="match status" value="1"/>
</dbReference>
<dbReference type="EMBL" id="VJWA01000001">
    <property type="protein sequence ID" value="TRW16711.1"/>
    <property type="molecule type" value="Genomic_DNA"/>
</dbReference>
<dbReference type="AlphaFoldDB" id="A0A552UES7"/>
<evidence type="ECO:0000313" key="3">
    <source>
        <dbReference type="Proteomes" id="UP000317894"/>
    </source>
</evidence>
<gene>
    <name evidence="2" type="ORF">FMM06_00390</name>
</gene>
<organism evidence="2 3">
    <name type="scientific">Glacieibacterium frigidum</name>
    <dbReference type="NCBI Taxonomy" id="2593303"/>
    <lineage>
        <taxon>Bacteria</taxon>
        <taxon>Pseudomonadati</taxon>
        <taxon>Pseudomonadota</taxon>
        <taxon>Alphaproteobacteria</taxon>
        <taxon>Sphingomonadales</taxon>
        <taxon>Sphingosinicellaceae</taxon>
        <taxon>Glacieibacterium</taxon>
    </lineage>
</organism>
<dbReference type="InterPro" id="IPR011008">
    <property type="entry name" value="Dimeric_a/b-barrel"/>
</dbReference>
<dbReference type="RefSeq" id="WP_143554255.1">
    <property type="nucleotide sequence ID" value="NZ_VJWA01000001.1"/>
</dbReference>
<accession>A0A552UES7</accession>
<name>A0A552UES7_9SPHN</name>
<protein>
    <recommendedName>
        <fullName evidence="1">Muconolactone isomerase domain-containing protein</fullName>
    </recommendedName>
</protein>
<dbReference type="OrthoDB" id="2889526at2"/>
<evidence type="ECO:0000313" key="2">
    <source>
        <dbReference type="EMBL" id="TRW16711.1"/>
    </source>
</evidence>
<sequence length="114" mass="12997">MLFLVHTYLNRAAFNACPNKEEVYAGEIKRAREARAEGKTIGLFRRADCNGSIFIIDTPSHESLAEDLRTLPMFKYWDHVEVLPILPHPVFPDFATPRPLAEVASNQPLMPEKF</sequence>